<dbReference type="PANTHER" id="PTHR31973:SF197">
    <property type="entry name" value="SWIM-TYPE DOMAIN-CONTAINING PROTEIN"/>
    <property type="match status" value="1"/>
</dbReference>
<dbReference type="AlphaFoldDB" id="A0AA35ZYQ0"/>
<sequence length="300" mass="33889">MIEGKLEEHYAKVWDYAAEILRSNPGSTWSYQGSFLTAIGRDADNHVYPIAWVVINVEKKDNWTWFIELLVADLDLDCGRGHVVISDQYKGLLQVVTELLPYVEHRQCARHIYANFRKKYTGLKGDGGGNLAVNIAKTPRKVDKGKKKVVEDTSKEVNKGHNKVVDHTSKEASEGKMKAIEGTSKEAGKMIDVDQSISPLKRMKMMARRGGKIKYVGRIGVVHGSISQNVAGVDHEDFETIKDLQASRYDHGEIVEAFNKLTKERKEMLAESIVDEETSQETQDPLVKKKKEALRKNYQD</sequence>
<evidence type="ECO:0000313" key="3">
    <source>
        <dbReference type="EMBL" id="CAI9300082.1"/>
    </source>
</evidence>
<dbReference type="Proteomes" id="UP001177003">
    <property type="component" value="Chromosome 8"/>
</dbReference>
<gene>
    <name evidence="3" type="ORF">LSALG_LOCUS38750</name>
</gene>
<organism evidence="3 4">
    <name type="scientific">Lactuca saligna</name>
    <name type="common">Willowleaf lettuce</name>
    <dbReference type="NCBI Taxonomy" id="75948"/>
    <lineage>
        <taxon>Eukaryota</taxon>
        <taxon>Viridiplantae</taxon>
        <taxon>Streptophyta</taxon>
        <taxon>Embryophyta</taxon>
        <taxon>Tracheophyta</taxon>
        <taxon>Spermatophyta</taxon>
        <taxon>Magnoliopsida</taxon>
        <taxon>eudicotyledons</taxon>
        <taxon>Gunneridae</taxon>
        <taxon>Pentapetalae</taxon>
        <taxon>asterids</taxon>
        <taxon>campanulids</taxon>
        <taxon>Asterales</taxon>
        <taxon>Asteraceae</taxon>
        <taxon>Cichorioideae</taxon>
        <taxon>Cichorieae</taxon>
        <taxon>Lactucinae</taxon>
        <taxon>Lactuca</taxon>
    </lineage>
</organism>
<feature type="domain" description="MULE transposase" evidence="2">
    <location>
        <begin position="29"/>
        <end position="115"/>
    </location>
</feature>
<evidence type="ECO:0000259" key="2">
    <source>
        <dbReference type="Pfam" id="PF10551"/>
    </source>
</evidence>
<dbReference type="Pfam" id="PF10551">
    <property type="entry name" value="MULE"/>
    <property type="match status" value="1"/>
</dbReference>
<keyword evidence="4" id="KW-1185">Reference proteome</keyword>
<dbReference type="PANTHER" id="PTHR31973">
    <property type="entry name" value="POLYPROTEIN, PUTATIVE-RELATED"/>
    <property type="match status" value="1"/>
</dbReference>
<evidence type="ECO:0000313" key="4">
    <source>
        <dbReference type="Proteomes" id="UP001177003"/>
    </source>
</evidence>
<proteinExistence type="predicted"/>
<accession>A0AA35ZYQ0</accession>
<protein>
    <recommendedName>
        <fullName evidence="2">MULE transposase domain-containing protein</fullName>
    </recommendedName>
</protein>
<evidence type="ECO:0000256" key="1">
    <source>
        <dbReference type="SAM" id="MobiDB-lite"/>
    </source>
</evidence>
<dbReference type="EMBL" id="OX465084">
    <property type="protein sequence ID" value="CAI9300082.1"/>
    <property type="molecule type" value="Genomic_DNA"/>
</dbReference>
<reference evidence="3" key="1">
    <citation type="submission" date="2023-04" db="EMBL/GenBank/DDBJ databases">
        <authorList>
            <person name="Vijverberg K."/>
            <person name="Xiong W."/>
            <person name="Schranz E."/>
        </authorList>
    </citation>
    <scope>NUCLEOTIDE SEQUENCE</scope>
</reference>
<name>A0AA35ZYQ0_LACSI</name>
<feature type="region of interest" description="Disordered" evidence="1">
    <location>
        <begin position="271"/>
        <end position="300"/>
    </location>
</feature>
<dbReference type="InterPro" id="IPR018289">
    <property type="entry name" value="MULE_transposase_dom"/>
</dbReference>